<protein>
    <submittedName>
        <fullName evidence="2">Uncharacterized protein</fullName>
    </submittedName>
</protein>
<keyword evidence="3" id="KW-1185">Reference proteome</keyword>
<evidence type="ECO:0000313" key="2">
    <source>
        <dbReference type="EMBL" id="TFY65834.1"/>
    </source>
</evidence>
<gene>
    <name evidence="2" type="ORF">EVG20_g5256</name>
</gene>
<feature type="region of interest" description="Disordered" evidence="1">
    <location>
        <begin position="1"/>
        <end position="34"/>
    </location>
</feature>
<evidence type="ECO:0000313" key="3">
    <source>
        <dbReference type="Proteomes" id="UP000298327"/>
    </source>
</evidence>
<accession>A0A4Y9YTS6</accession>
<organism evidence="2 3">
    <name type="scientific">Dentipellis fragilis</name>
    <dbReference type="NCBI Taxonomy" id="205917"/>
    <lineage>
        <taxon>Eukaryota</taxon>
        <taxon>Fungi</taxon>
        <taxon>Dikarya</taxon>
        <taxon>Basidiomycota</taxon>
        <taxon>Agaricomycotina</taxon>
        <taxon>Agaricomycetes</taxon>
        <taxon>Russulales</taxon>
        <taxon>Hericiaceae</taxon>
        <taxon>Dentipellis</taxon>
    </lineage>
</organism>
<feature type="compositionally biased region" description="Polar residues" evidence="1">
    <location>
        <begin position="1"/>
        <end position="29"/>
    </location>
</feature>
<name>A0A4Y9YTS6_9AGAM</name>
<dbReference type="Proteomes" id="UP000298327">
    <property type="component" value="Unassembled WGS sequence"/>
</dbReference>
<evidence type="ECO:0000256" key="1">
    <source>
        <dbReference type="SAM" id="MobiDB-lite"/>
    </source>
</evidence>
<dbReference type="AlphaFoldDB" id="A0A4Y9YTS6"/>
<dbReference type="EMBL" id="SEOQ01000303">
    <property type="protein sequence ID" value="TFY65834.1"/>
    <property type="molecule type" value="Genomic_DNA"/>
</dbReference>
<comment type="caution">
    <text evidence="2">The sequence shown here is derived from an EMBL/GenBank/DDBJ whole genome shotgun (WGS) entry which is preliminary data.</text>
</comment>
<reference evidence="2 3" key="1">
    <citation type="submission" date="2019-02" db="EMBL/GenBank/DDBJ databases">
        <title>Genome sequencing of the rare red list fungi Dentipellis fragilis.</title>
        <authorList>
            <person name="Buettner E."/>
            <person name="Kellner H."/>
        </authorList>
    </citation>
    <scope>NUCLEOTIDE SEQUENCE [LARGE SCALE GENOMIC DNA]</scope>
    <source>
        <strain evidence="2 3">DSM 105465</strain>
    </source>
</reference>
<proteinExistence type="predicted"/>
<sequence length="114" mass="12563">MGKATTGNTNYHDANTSVPLFSPQASGFTTKRHGQRQLVKRLQHFEIRSGSIFPDGINSPFQHTKFARKDFRRAAARPTLTISATRGLENCFSPNTSCEAALAGNLPRFRAPSK</sequence>